<name>A0A0N4TN69_BRUPA</name>
<dbReference type="STRING" id="6280.A0A0N4TN69"/>
<feature type="domain" description="DAGKc" evidence="1">
    <location>
        <begin position="1"/>
        <end position="120"/>
    </location>
</feature>
<gene>
    <name evidence="2" type="ORF">BPAG_LOCUS9885</name>
</gene>
<proteinExistence type="predicted"/>
<evidence type="ECO:0000313" key="2">
    <source>
        <dbReference type="EMBL" id="VDN91071.1"/>
    </source>
</evidence>
<accession>A0A0N4TN69</accession>
<dbReference type="WBParaSite" id="BPAG_0000992301-mRNA-1">
    <property type="protein sequence ID" value="BPAG_0000992301-mRNA-1"/>
    <property type="gene ID" value="BPAG_0000992301"/>
</dbReference>
<protein>
    <submittedName>
        <fullName evidence="4">DAGKc domain-containing protein</fullName>
    </submittedName>
</protein>
<dbReference type="PANTHER" id="PTHR11255:SF118">
    <property type="entry name" value="DIACYLGLYCEROL KINASE EPSILON"/>
    <property type="match status" value="1"/>
</dbReference>
<dbReference type="InterPro" id="IPR017438">
    <property type="entry name" value="ATP-NAD_kinase_N"/>
</dbReference>
<dbReference type="InterPro" id="IPR001206">
    <property type="entry name" value="Diacylglycerol_kinase_cat_dom"/>
</dbReference>
<reference evidence="4" key="1">
    <citation type="submission" date="2017-02" db="UniProtKB">
        <authorList>
            <consortium name="WormBaseParasite"/>
        </authorList>
    </citation>
    <scope>IDENTIFICATION</scope>
</reference>
<dbReference type="AlphaFoldDB" id="A0A0N4TN69"/>
<organism evidence="4">
    <name type="scientific">Brugia pahangi</name>
    <name type="common">Filarial nematode worm</name>
    <dbReference type="NCBI Taxonomy" id="6280"/>
    <lineage>
        <taxon>Eukaryota</taxon>
        <taxon>Metazoa</taxon>
        <taxon>Ecdysozoa</taxon>
        <taxon>Nematoda</taxon>
        <taxon>Chromadorea</taxon>
        <taxon>Rhabditida</taxon>
        <taxon>Spirurina</taxon>
        <taxon>Spiruromorpha</taxon>
        <taxon>Filarioidea</taxon>
        <taxon>Onchocercidae</taxon>
        <taxon>Brugia</taxon>
    </lineage>
</organism>
<dbReference type="InterPro" id="IPR016064">
    <property type="entry name" value="NAD/diacylglycerol_kinase_sf"/>
</dbReference>
<dbReference type="Pfam" id="PF00781">
    <property type="entry name" value="DAGK_cat"/>
    <property type="match status" value="1"/>
</dbReference>
<dbReference type="GO" id="GO:0007165">
    <property type="term" value="P:signal transduction"/>
    <property type="evidence" value="ECO:0007669"/>
    <property type="project" value="InterPro"/>
</dbReference>
<dbReference type="PROSITE" id="PS50146">
    <property type="entry name" value="DAGK"/>
    <property type="match status" value="1"/>
</dbReference>
<dbReference type="SUPFAM" id="SSF111331">
    <property type="entry name" value="NAD kinase/diacylglycerol kinase-like"/>
    <property type="match status" value="1"/>
</dbReference>
<dbReference type="GO" id="GO:0004143">
    <property type="term" value="F:ATP-dependent diacylglycerol kinase activity"/>
    <property type="evidence" value="ECO:0007669"/>
    <property type="project" value="InterPro"/>
</dbReference>
<dbReference type="PANTHER" id="PTHR11255">
    <property type="entry name" value="DIACYLGLYCEROL KINASE"/>
    <property type="match status" value="1"/>
</dbReference>
<keyword evidence="3" id="KW-1185">Reference proteome</keyword>
<sequence>MLTFCHGSHFSSSLIQKVEELKDSYITDILQAFLSSPGKRIMKLIQDSVVINIQQIGVGTALRWTNMFPEIDCRIIIADGDGTVSLSLDAINELQRKLPVAVLPLGTGNDLSRTLGWRPS</sequence>
<dbReference type="Proteomes" id="UP000278627">
    <property type="component" value="Unassembled WGS sequence"/>
</dbReference>
<reference evidence="2 3" key="2">
    <citation type="submission" date="2018-11" db="EMBL/GenBank/DDBJ databases">
        <authorList>
            <consortium name="Pathogen Informatics"/>
        </authorList>
    </citation>
    <scope>NUCLEOTIDE SEQUENCE [LARGE SCALE GENOMIC DNA]</scope>
</reference>
<evidence type="ECO:0000259" key="1">
    <source>
        <dbReference type="PROSITE" id="PS50146"/>
    </source>
</evidence>
<dbReference type="GO" id="GO:0016020">
    <property type="term" value="C:membrane"/>
    <property type="evidence" value="ECO:0007669"/>
    <property type="project" value="TreeGrafter"/>
</dbReference>
<dbReference type="InterPro" id="IPR037607">
    <property type="entry name" value="DGK"/>
</dbReference>
<dbReference type="EMBL" id="UZAD01013168">
    <property type="protein sequence ID" value="VDN91071.1"/>
    <property type="molecule type" value="Genomic_DNA"/>
</dbReference>
<dbReference type="Gene3D" id="3.40.50.10330">
    <property type="entry name" value="Probable inorganic polyphosphate/atp-NAD kinase, domain 1"/>
    <property type="match status" value="1"/>
</dbReference>
<evidence type="ECO:0000313" key="3">
    <source>
        <dbReference type="Proteomes" id="UP000278627"/>
    </source>
</evidence>
<evidence type="ECO:0000313" key="4">
    <source>
        <dbReference type="WBParaSite" id="BPAG_0000992301-mRNA-1"/>
    </source>
</evidence>